<evidence type="ECO:0000313" key="4">
    <source>
        <dbReference type="EMBL" id="SAI71409.1"/>
    </source>
</evidence>
<gene>
    <name evidence="4" type="primary">atzA</name>
    <name evidence="4" type="ORF">SAMEA3906487_02763</name>
</gene>
<evidence type="ECO:0000313" key="5">
    <source>
        <dbReference type="Proteomes" id="UP000076825"/>
    </source>
</evidence>
<dbReference type="Proteomes" id="UP000076825">
    <property type="component" value="Chromosome 1"/>
</dbReference>
<evidence type="ECO:0000256" key="2">
    <source>
        <dbReference type="ARBA" id="ARBA00022801"/>
    </source>
</evidence>
<evidence type="ECO:0000256" key="1">
    <source>
        <dbReference type="ARBA" id="ARBA00006745"/>
    </source>
</evidence>
<keyword evidence="5" id="KW-1185">Reference proteome</keyword>
<dbReference type="GO" id="GO:0018788">
    <property type="term" value="F:atrazine chlorohydrolase activity"/>
    <property type="evidence" value="ECO:0007669"/>
    <property type="project" value="UniProtKB-EC"/>
</dbReference>
<dbReference type="PANTHER" id="PTHR43794">
    <property type="entry name" value="AMINOHYDROLASE SSNA-RELATED"/>
    <property type="match status" value="1"/>
</dbReference>
<dbReference type="KEGG" id="btrm:SAMEA390648702763"/>
<dbReference type="RefSeq" id="WP_025517612.1">
    <property type="nucleotide sequence ID" value="NZ_CP016340.1"/>
</dbReference>
<dbReference type="GeneID" id="56589982"/>
<dbReference type="Gene3D" id="2.30.40.10">
    <property type="entry name" value="Urease, subunit C, domain 1"/>
    <property type="match status" value="1"/>
</dbReference>
<evidence type="ECO:0000259" key="3">
    <source>
        <dbReference type="Pfam" id="PF01979"/>
    </source>
</evidence>
<keyword evidence="2 4" id="KW-0378">Hydrolase</keyword>
<dbReference type="InterPro" id="IPR006680">
    <property type="entry name" value="Amidohydro-rel"/>
</dbReference>
<organism evidence="4 5">
    <name type="scientific">Bordetella trematum</name>
    <dbReference type="NCBI Taxonomy" id="123899"/>
    <lineage>
        <taxon>Bacteria</taxon>
        <taxon>Pseudomonadati</taxon>
        <taxon>Pseudomonadota</taxon>
        <taxon>Betaproteobacteria</taxon>
        <taxon>Burkholderiales</taxon>
        <taxon>Alcaligenaceae</taxon>
        <taxon>Bordetella</taxon>
    </lineage>
</organism>
<dbReference type="OrthoDB" id="9807210at2"/>
<comment type="similarity">
    <text evidence="1">Belongs to the metallo-dependent hydrolases superfamily. ATZ/TRZ family.</text>
</comment>
<dbReference type="PATRIC" id="fig|123899.6.peg.2753"/>
<dbReference type="InterPro" id="IPR011059">
    <property type="entry name" value="Metal-dep_hydrolase_composite"/>
</dbReference>
<feature type="domain" description="Amidohydrolase-related" evidence="3">
    <location>
        <begin position="61"/>
        <end position="430"/>
    </location>
</feature>
<dbReference type="SUPFAM" id="SSF51556">
    <property type="entry name" value="Metallo-dependent hydrolases"/>
    <property type="match status" value="1"/>
</dbReference>
<reference evidence="4 5" key="1">
    <citation type="submission" date="2016-04" db="EMBL/GenBank/DDBJ databases">
        <authorList>
            <consortium name="Pathogen Informatics"/>
        </authorList>
    </citation>
    <scope>NUCLEOTIDE SEQUENCE [LARGE SCALE GENOMIC DNA]</scope>
    <source>
        <strain evidence="4 5">H044680328</strain>
    </source>
</reference>
<accession>A0A157SLP9</accession>
<name>A0A157SLP9_9BORD</name>
<dbReference type="Pfam" id="PF01979">
    <property type="entry name" value="Amidohydro_1"/>
    <property type="match status" value="1"/>
</dbReference>
<protein>
    <submittedName>
        <fullName evidence="4">Chlorohydrolase</fullName>
        <ecNumber evidence="4">3.8.1.8</ecNumber>
    </submittedName>
</protein>
<dbReference type="InterPro" id="IPR032466">
    <property type="entry name" value="Metal_Hydrolase"/>
</dbReference>
<dbReference type="PANTHER" id="PTHR43794:SF11">
    <property type="entry name" value="AMIDOHYDROLASE-RELATED DOMAIN-CONTAINING PROTEIN"/>
    <property type="match status" value="1"/>
</dbReference>
<proteinExistence type="inferred from homology"/>
<dbReference type="AlphaFoldDB" id="A0A157SLP9"/>
<dbReference type="EC" id="3.8.1.8" evidence="4"/>
<dbReference type="GO" id="GO:0016810">
    <property type="term" value="F:hydrolase activity, acting on carbon-nitrogen (but not peptide) bonds"/>
    <property type="evidence" value="ECO:0007669"/>
    <property type="project" value="InterPro"/>
</dbReference>
<sequence>MTITVIKNAEFVVAWDAQAGRHTYLKDADVAFEGNAIVHVGKDYRPPQGKAVQILSGQGRMVMPGLVNIHSHPASEPLNKGYTDEIGSPGLYNSGLYEIMPLMRGDAEAAPHCLNQSLGELLLSGVTTLVDMSGTHETWIDVAADSGMRACIAPLFKSARWFTRNGHLVEYEWDEEAGMRSMQAALDLVDKACAHESGRLFGMVTPAQVDTCTPELIQTSHQEARRRNLSWQIHAAQSVPEFHEMTRRHGVTPIQWLHSLGVLQPRSIVGHGIFLDDHPRAAWHTRSDLAILAETQTTVAHCPTIFMRRGMALRDFGRYRRAGVNMGIGTDSYPHNMMDEMRHVGYLARLMADDPRTTTTAEIFDAATIGAAKALGRDDIGRLAPGAKADMVLVDLRHPMMSPYRDPVRSLIFAAGDRAVHTVFVDGRKVVEDGEVLTIDRAAAAAGVQAAQQRAIAKFPSLDLVAQRSIAEVAPLTFPLG</sequence>
<dbReference type="InterPro" id="IPR050287">
    <property type="entry name" value="MTA/SAH_deaminase"/>
</dbReference>
<dbReference type="EMBL" id="LT546645">
    <property type="protein sequence ID" value="SAI71409.1"/>
    <property type="molecule type" value="Genomic_DNA"/>
</dbReference>
<dbReference type="Gene3D" id="3.20.20.140">
    <property type="entry name" value="Metal-dependent hydrolases"/>
    <property type="match status" value="1"/>
</dbReference>
<dbReference type="eggNOG" id="COG0402">
    <property type="taxonomic scope" value="Bacteria"/>
</dbReference>
<dbReference type="STRING" id="123899.SAMEA3906487_02763"/>
<dbReference type="SUPFAM" id="SSF51338">
    <property type="entry name" value="Composite domain of metallo-dependent hydrolases"/>
    <property type="match status" value="1"/>
</dbReference>